<feature type="transmembrane region" description="Helical" evidence="1">
    <location>
        <begin position="35"/>
        <end position="56"/>
    </location>
</feature>
<keyword evidence="1" id="KW-0812">Transmembrane</keyword>
<keyword evidence="1" id="KW-0472">Membrane</keyword>
<accession>A0A2P2CC00</accession>
<sequence length="276" mass="29818">MTPTPTVEHTWTGPRRLLRVYGGLLRLELQAASTYRSQLVLGALTWVVPVAFMALWRGAAGSDGIDGISSSQFTTYYAVLLLTTSLQLTNHLCFGLEPLVHTGELSALLLRPHHAMHALVARGVAQLSFRLSPLLVVVPVLVVALGGSVSHSATQWCLAVLITPLGFVAEVYLALMMASIALWITRSGALTGLLFGAEWILGGLIAPIALLPWVLPELLRHQPLWFAIGAPAEAVSGIGTLSPWTLLEALAWGVALHLVYARIWRRGLRRYEAVGT</sequence>
<organism evidence="2">
    <name type="scientific">metagenome</name>
    <dbReference type="NCBI Taxonomy" id="256318"/>
    <lineage>
        <taxon>unclassified sequences</taxon>
        <taxon>metagenomes</taxon>
    </lineage>
</organism>
<name>A0A2P2CC00_9ZZZZ</name>
<dbReference type="InterPro" id="IPR010390">
    <property type="entry name" value="ABC-2_transporter-like"/>
</dbReference>
<proteinExistence type="predicted"/>
<gene>
    <name evidence="2" type="ORF">NOCA2610049</name>
</gene>
<feature type="transmembrane region" description="Helical" evidence="1">
    <location>
        <begin position="241"/>
        <end position="260"/>
    </location>
</feature>
<keyword evidence="1" id="KW-1133">Transmembrane helix</keyword>
<dbReference type="PANTHER" id="PTHR36832">
    <property type="entry name" value="SLR1174 PROTEIN-RELATED"/>
    <property type="match status" value="1"/>
</dbReference>
<reference evidence="2" key="1">
    <citation type="submission" date="2015-08" db="EMBL/GenBank/DDBJ databases">
        <authorList>
            <person name="Babu N.S."/>
            <person name="Beckwith C.J."/>
            <person name="Beseler K.G."/>
            <person name="Brison A."/>
            <person name="Carone J.V."/>
            <person name="Caskin T.P."/>
            <person name="Diamond M."/>
            <person name="Durham M.E."/>
            <person name="Foxe J.M."/>
            <person name="Go M."/>
            <person name="Henderson B.A."/>
            <person name="Jones I.B."/>
            <person name="McGettigan J.A."/>
            <person name="Micheletti S.J."/>
            <person name="Nasrallah M.E."/>
            <person name="Ortiz D."/>
            <person name="Piller C.R."/>
            <person name="Privatt S.R."/>
            <person name="Schneider S.L."/>
            <person name="Sharp S."/>
            <person name="Smith T.C."/>
            <person name="Stanton J.D."/>
            <person name="Ullery H.E."/>
            <person name="Wilson R.J."/>
            <person name="Serrano M.G."/>
            <person name="Buck G."/>
            <person name="Lee V."/>
            <person name="Wang Y."/>
            <person name="Carvalho R."/>
            <person name="Voegtly L."/>
            <person name="Shi R."/>
            <person name="Duckworth R."/>
            <person name="Johnson A."/>
            <person name="Loviza R."/>
            <person name="Walstead R."/>
            <person name="Shah Z."/>
            <person name="Kiflezghi M."/>
            <person name="Wade K."/>
            <person name="Ball S.L."/>
            <person name="Bradley K.W."/>
            <person name="Asai D.J."/>
            <person name="Bowman C.A."/>
            <person name="Russell D.A."/>
            <person name="Pope W.H."/>
            <person name="Jacobs-Sera D."/>
            <person name="Hendrix R.W."/>
            <person name="Hatfull G.F."/>
        </authorList>
    </citation>
    <scope>NUCLEOTIDE SEQUENCE</scope>
</reference>
<evidence type="ECO:0000313" key="2">
    <source>
        <dbReference type="EMBL" id="CUR59527.1"/>
    </source>
</evidence>
<evidence type="ECO:0008006" key="3">
    <source>
        <dbReference type="Google" id="ProtNLM"/>
    </source>
</evidence>
<feature type="transmembrane region" description="Helical" evidence="1">
    <location>
        <begin position="192"/>
        <end position="215"/>
    </location>
</feature>
<dbReference type="EMBL" id="CZKA01000058">
    <property type="protein sequence ID" value="CUR59527.1"/>
    <property type="molecule type" value="Genomic_DNA"/>
</dbReference>
<feature type="transmembrane region" description="Helical" evidence="1">
    <location>
        <begin position="131"/>
        <end position="149"/>
    </location>
</feature>
<protein>
    <recommendedName>
        <fullName evidence="3">ABC transporter permease</fullName>
    </recommendedName>
</protein>
<feature type="transmembrane region" description="Helical" evidence="1">
    <location>
        <begin position="161"/>
        <end position="185"/>
    </location>
</feature>
<evidence type="ECO:0000256" key="1">
    <source>
        <dbReference type="SAM" id="Phobius"/>
    </source>
</evidence>
<dbReference type="AlphaFoldDB" id="A0A2P2CC00"/>
<dbReference type="PANTHER" id="PTHR36832:SF1">
    <property type="entry name" value="SLR1174 PROTEIN"/>
    <property type="match status" value="1"/>
</dbReference>
<dbReference type="Pfam" id="PF06182">
    <property type="entry name" value="ABC2_membrane_6"/>
    <property type="match status" value="1"/>
</dbReference>